<dbReference type="PANTHER" id="PTHR47690:SF1">
    <property type="entry name" value="GLUCOKINASE"/>
    <property type="match status" value="1"/>
</dbReference>
<evidence type="ECO:0000313" key="4">
    <source>
        <dbReference type="EMBL" id="MCK0198491.1"/>
    </source>
</evidence>
<evidence type="ECO:0000313" key="5">
    <source>
        <dbReference type="Proteomes" id="UP001203284"/>
    </source>
</evidence>
<dbReference type="InterPro" id="IPR050201">
    <property type="entry name" value="Bacterial_glucokinase"/>
</dbReference>
<dbReference type="CDD" id="cd24008">
    <property type="entry name" value="ASKHA_NBD_GLK"/>
    <property type="match status" value="1"/>
</dbReference>
<proteinExistence type="inferred from homology"/>
<organism evidence="4 5">
    <name type="scientific">Ancylobacter crimeensis</name>
    <dbReference type="NCBI Taxonomy" id="2579147"/>
    <lineage>
        <taxon>Bacteria</taxon>
        <taxon>Pseudomonadati</taxon>
        <taxon>Pseudomonadota</taxon>
        <taxon>Alphaproteobacteria</taxon>
        <taxon>Hyphomicrobiales</taxon>
        <taxon>Xanthobacteraceae</taxon>
        <taxon>Ancylobacter</taxon>
    </lineage>
</organism>
<keyword evidence="1" id="KW-0808">Transferase</keyword>
<dbReference type="InterPro" id="IPR043129">
    <property type="entry name" value="ATPase_NBD"/>
</dbReference>
<comment type="caution">
    <text evidence="4">The sequence shown here is derived from an EMBL/GenBank/DDBJ whole genome shotgun (WGS) entry which is preliminary data.</text>
</comment>
<evidence type="ECO:0000256" key="1">
    <source>
        <dbReference type="ARBA" id="ARBA00022679"/>
    </source>
</evidence>
<keyword evidence="5" id="KW-1185">Reference proteome</keyword>
<dbReference type="InterPro" id="IPR003836">
    <property type="entry name" value="Glucokinase"/>
</dbReference>
<dbReference type="Pfam" id="PF02685">
    <property type="entry name" value="Glucokinase"/>
    <property type="match status" value="1"/>
</dbReference>
<comment type="similarity">
    <text evidence="3">Belongs to the bacterial glucokinase family.</text>
</comment>
<dbReference type="Gene3D" id="3.40.367.20">
    <property type="match status" value="1"/>
</dbReference>
<keyword evidence="2" id="KW-0418">Kinase</keyword>
<accession>A0ABT0DEV7</accession>
<name>A0ABT0DEV7_9HYPH</name>
<evidence type="ECO:0000256" key="2">
    <source>
        <dbReference type="ARBA" id="ARBA00022777"/>
    </source>
</evidence>
<sequence length="320" mass="33358">MSYSLIAADIGGTNSRLALVGPNGEPLDMRIHRNDAFPTIEAMIETDLALRAAVPPVRGAVLAVAGPIDGDEVRLTNRDWHFSRPALAGHFGWDHLSVLNDFEALAYGVPSVTAGDLFTVNTGRPAPGAPVLVCGPGTGFGSAALLNIEGRAVVARGEGGMMRLGATNASEARLLAHLVRALGPVIVEHALSGSGLARMHHVLTGDRLAPEAVIAAAKAGEEAALETCHLFLRIFGRIAGDLALVFDARGGVFLTGGVSAGLASLIATSPFLEAFHEHPPYEDRMRAMPVHVVTASEPTPGLLGAAKVASYLAERIWPKS</sequence>
<reference evidence="4 5" key="1">
    <citation type="submission" date="2022-04" db="EMBL/GenBank/DDBJ databases">
        <authorList>
            <person name="Grouzdev D.S."/>
            <person name="Pantiukh K.S."/>
            <person name="Krutkina M.S."/>
        </authorList>
    </citation>
    <scope>NUCLEOTIDE SEQUENCE [LARGE SCALE GENOMIC DNA]</scope>
    <source>
        <strain evidence="4 5">6x-1</strain>
    </source>
</reference>
<protein>
    <submittedName>
        <fullName evidence="4">Glucokinase</fullName>
    </submittedName>
</protein>
<dbReference type="SUPFAM" id="SSF53067">
    <property type="entry name" value="Actin-like ATPase domain"/>
    <property type="match status" value="1"/>
</dbReference>
<evidence type="ECO:0000256" key="3">
    <source>
        <dbReference type="RuleBase" id="RU004046"/>
    </source>
</evidence>
<dbReference type="PANTHER" id="PTHR47690">
    <property type="entry name" value="GLUCOKINASE"/>
    <property type="match status" value="1"/>
</dbReference>
<dbReference type="EMBL" id="JALKCH010000011">
    <property type="protein sequence ID" value="MCK0198491.1"/>
    <property type="molecule type" value="Genomic_DNA"/>
</dbReference>
<dbReference type="RefSeq" id="WP_247030386.1">
    <property type="nucleotide sequence ID" value="NZ_JALKCH010000011.1"/>
</dbReference>
<gene>
    <name evidence="4" type="ORF">MWN34_16380</name>
</gene>
<dbReference type="Gene3D" id="3.30.420.40">
    <property type="match status" value="1"/>
</dbReference>
<dbReference type="Proteomes" id="UP001203284">
    <property type="component" value="Unassembled WGS sequence"/>
</dbReference>